<protein>
    <submittedName>
        <fullName evidence="2">ML domain-containing protein</fullName>
    </submittedName>
</protein>
<evidence type="ECO:0000313" key="1">
    <source>
        <dbReference type="Proteomes" id="UP000095287"/>
    </source>
</evidence>
<keyword evidence="1" id="KW-1185">Reference proteome</keyword>
<reference evidence="2" key="1">
    <citation type="submission" date="2016-11" db="UniProtKB">
        <authorList>
            <consortium name="WormBaseParasite"/>
        </authorList>
    </citation>
    <scope>IDENTIFICATION</scope>
</reference>
<organism evidence="1 2">
    <name type="scientific">Steinernema glaseri</name>
    <dbReference type="NCBI Taxonomy" id="37863"/>
    <lineage>
        <taxon>Eukaryota</taxon>
        <taxon>Metazoa</taxon>
        <taxon>Ecdysozoa</taxon>
        <taxon>Nematoda</taxon>
        <taxon>Chromadorea</taxon>
        <taxon>Rhabditida</taxon>
        <taxon>Tylenchina</taxon>
        <taxon>Panagrolaimomorpha</taxon>
        <taxon>Strongyloidoidea</taxon>
        <taxon>Steinernematidae</taxon>
        <taxon>Steinernema</taxon>
    </lineage>
</organism>
<dbReference type="WBParaSite" id="L893_g22435.t1">
    <property type="protein sequence ID" value="L893_g22435.t1"/>
    <property type="gene ID" value="L893_g22435"/>
</dbReference>
<name>A0A1I7Z482_9BILA</name>
<sequence length="144" mass="16144">MLYLKDATATVILFVVLTVTNGDVDIVKIGFKFTASSFIKEVTVDVCFTGYENGTCMPFPYGDVKLPVKLKDGQSFKAQKFDVDRQTAFTSHSKVTMYYETEKGPFTLCQARLQLQNKDGVTKLPCWSSFGTLDITYTSYRGPK</sequence>
<evidence type="ECO:0000313" key="2">
    <source>
        <dbReference type="WBParaSite" id="L893_g22435.t1"/>
    </source>
</evidence>
<proteinExistence type="predicted"/>
<accession>A0A1I7Z482</accession>
<dbReference type="AlphaFoldDB" id="A0A1I7Z482"/>
<dbReference type="Proteomes" id="UP000095287">
    <property type="component" value="Unplaced"/>
</dbReference>